<gene>
    <name evidence="1" type="ORF">B0H17DRAFT_346760</name>
</gene>
<protein>
    <submittedName>
        <fullName evidence="1">Uncharacterized protein</fullName>
    </submittedName>
</protein>
<proteinExistence type="predicted"/>
<comment type="caution">
    <text evidence="1">The sequence shown here is derived from an EMBL/GenBank/DDBJ whole genome shotgun (WGS) entry which is preliminary data.</text>
</comment>
<sequence length="219" mass="25178">MLPTYLPRMAPKSSWRIPGCSEYADWFYLDSSQRALDMNVLKSDSSRRINLLGSRWNLIFSPQLQSQNWPLLSLYEIHCGNISQWPPRRLIFTWRKYILPDLHVLQARVPEVSRVATATRVASPTSKYTSGISSRSDLGVAQHCPRLKSNVVGILVVSTSTDRLFPEPEKAGAQSTGRFSRLKISDLSPKGFYFWVRFWIRMESLLDRCFNWEGLCLSC</sequence>
<name>A0AAD7CQN7_MYCRO</name>
<organism evidence="1 2">
    <name type="scientific">Mycena rosella</name>
    <name type="common">Pink bonnet</name>
    <name type="synonym">Agaricus rosellus</name>
    <dbReference type="NCBI Taxonomy" id="1033263"/>
    <lineage>
        <taxon>Eukaryota</taxon>
        <taxon>Fungi</taxon>
        <taxon>Dikarya</taxon>
        <taxon>Basidiomycota</taxon>
        <taxon>Agaricomycotina</taxon>
        <taxon>Agaricomycetes</taxon>
        <taxon>Agaricomycetidae</taxon>
        <taxon>Agaricales</taxon>
        <taxon>Marasmiineae</taxon>
        <taxon>Mycenaceae</taxon>
        <taxon>Mycena</taxon>
    </lineage>
</organism>
<dbReference type="Proteomes" id="UP001221757">
    <property type="component" value="Unassembled WGS sequence"/>
</dbReference>
<dbReference type="EMBL" id="JARKIE010000279">
    <property type="protein sequence ID" value="KAJ7658485.1"/>
    <property type="molecule type" value="Genomic_DNA"/>
</dbReference>
<evidence type="ECO:0000313" key="2">
    <source>
        <dbReference type="Proteomes" id="UP001221757"/>
    </source>
</evidence>
<evidence type="ECO:0000313" key="1">
    <source>
        <dbReference type="EMBL" id="KAJ7658485.1"/>
    </source>
</evidence>
<reference evidence="1" key="1">
    <citation type="submission" date="2023-03" db="EMBL/GenBank/DDBJ databases">
        <title>Massive genome expansion in bonnet fungi (Mycena s.s.) driven by repeated elements and novel gene families across ecological guilds.</title>
        <authorList>
            <consortium name="Lawrence Berkeley National Laboratory"/>
            <person name="Harder C.B."/>
            <person name="Miyauchi S."/>
            <person name="Viragh M."/>
            <person name="Kuo A."/>
            <person name="Thoen E."/>
            <person name="Andreopoulos B."/>
            <person name="Lu D."/>
            <person name="Skrede I."/>
            <person name="Drula E."/>
            <person name="Henrissat B."/>
            <person name="Morin E."/>
            <person name="Kohler A."/>
            <person name="Barry K."/>
            <person name="LaButti K."/>
            <person name="Morin E."/>
            <person name="Salamov A."/>
            <person name="Lipzen A."/>
            <person name="Mereny Z."/>
            <person name="Hegedus B."/>
            <person name="Baldrian P."/>
            <person name="Stursova M."/>
            <person name="Weitz H."/>
            <person name="Taylor A."/>
            <person name="Grigoriev I.V."/>
            <person name="Nagy L.G."/>
            <person name="Martin F."/>
            <person name="Kauserud H."/>
        </authorList>
    </citation>
    <scope>NUCLEOTIDE SEQUENCE</scope>
    <source>
        <strain evidence="1">CBHHK067</strain>
    </source>
</reference>
<accession>A0AAD7CQN7</accession>
<keyword evidence="2" id="KW-1185">Reference proteome</keyword>
<dbReference type="AlphaFoldDB" id="A0AAD7CQN7"/>